<proteinExistence type="predicted"/>
<evidence type="ECO:0000313" key="2">
    <source>
        <dbReference type="EMBL" id="HEG91811.1"/>
    </source>
</evidence>
<dbReference type="PANTHER" id="PTHR30363:SF28">
    <property type="entry name" value="TRANSCRIPTIONAL REGULATORY PROTEIN-RELATED"/>
    <property type="match status" value="1"/>
</dbReference>
<gene>
    <name evidence="2" type="ORF">ENP34_10295</name>
</gene>
<dbReference type="PANTHER" id="PTHR30363">
    <property type="entry name" value="HTH-TYPE TRANSCRIPTIONAL REGULATOR SRLR-RELATED"/>
    <property type="match status" value="1"/>
</dbReference>
<dbReference type="InterPro" id="IPR050313">
    <property type="entry name" value="Carb_Metab_HTH_regulators"/>
</dbReference>
<comment type="caution">
    <text evidence="2">The sequence shown here is derived from an EMBL/GenBank/DDBJ whole genome shotgun (WGS) entry which is preliminary data.</text>
</comment>
<feature type="domain" description="HTH arsR-type" evidence="1">
    <location>
        <begin position="4"/>
        <end position="85"/>
    </location>
</feature>
<protein>
    <submittedName>
        <fullName evidence="2">Transcriptional regulator</fullName>
    </submittedName>
</protein>
<reference evidence="2" key="1">
    <citation type="journal article" date="2020" name="mSystems">
        <title>Genome- and Community-Level Interaction Insights into Carbon Utilization and Element Cycling Functions of Hydrothermarchaeota in Hydrothermal Sediment.</title>
        <authorList>
            <person name="Zhou Z."/>
            <person name="Liu Y."/>
            <person name="Xu W."/>
            <person name="Pan J."/>
            <person name="Luo Z.H."/>
            <person name="Li M."/>
        </authorList>
    </citation>
    <scope>NUCLEOTIDE SEQUENCE [LARGE SCALE GENOMIC DNA]</scope>
    <source>
        <strain evidence="2">SpSt-210</strain>
    </source>
</reference>
<sequence length="223" mass="24908">MGTRVAASLPRNGTRQTILNLLKKSDGLTADQLADQLGITTMAVRKHLATLEREGLVETTPSRRPVGRPARVYRLSRRADELFPKQYDLLVTDLLADLLELDGPGKVEMLLARRAERTRAELEHRLARARSFDERVQILAQGMDELGYLAVWEKLDDSTYLVSQYHCPIREVASAFPAACRLEAQMYRDLLGVEIERSCHLLTGGHCCCYVIRATDTPAGACA</sequence>
<dbReference type="InterPro" id="IPR011991">
    <property type="entry name" value="ArsR-like_HTH"/>
</dbReference>
<dbReference type="InterPro" id="IPR001845">
    <property type="entry name" value="HTH_ArsR_DNA-bd_dom"/>
</dbReference>
<dbReference type="Pfam" id="PF08279">
    <property type="entry name" value="HTH_11"/>
    <property type="match status" value="1"/>
</dbReference>
<evidence type="ECO:0000259" key="1">
    <source>
        <dbReference type="SMART" id="SM00418"/>
    </source>
</evidence>
<dbReference type="SMART" id="SM00418">
    <property type="entry name" value="HTH_ARSR"/>
    <property type="match status" value="1"/>
</dbReference>
<dbReference type="AlphaFoldDB" id="A0A831X1T0"/>
<dbReference type="InterPro" id="IPR036390">
    <property type="entry name" value="WH_DNA-bd_sf"/>
</dbReference>
<name>A0A831X1T0_9BACT</name>
<dbReference type="SUPFAM" id="SSF46785">
    <property type="entry name" value="Winged helix' DNA-binding domain"/>
    <property type="match status" value="1"/>
</dbReference>
<dbReference type="EMBL" id="DSIY01000242">
    <property type="protein sequence ID" value="HEG91811.1"/>
    <property type="molecule type" value="Genomic_DNA"/>
</dbReference>
<dbReference type="Gene3D" id="1.10.10.10">
    <property type="entry name" value="Winged helix-like DNA-binding domain superfamily/Winged helix DNA-binding domain"/>
    <property type="match status" value="1"/>
</dbReference>
<dbReference type="InterPro" id="IPR013196">
    <property type="entry name" value="HTH_11"/>
</dbReference>
<dbReference type="GO" id="GO:0003700">
    <property type="term" value="F:DNA-binding transcription factor activity"/>
    <property type="evidence" value="ECO:0007669"/>
    <property type="project" value="InterPro"/>
</dbReference>
<dbReference type="InterPro" id="IPR036388">
    <property type="entry name" value="WH-like_DNA-bd_sf"/>
</dbReference>
<accession>A0A831X1T0</accession>
<dbReference type="CDD" id="cd00090">
    <property type="entry name" value="HTH_ARSR"/>
    <property type="match status" value="1"/>
</dbReference>
<organism evidence="2">
    <name type="scientific">Thermorudis peleae</name>
    <dbReference type="NCBI Taxonomy" id="1382356"/>
    <lineage>
        <taxon>Bacteria</taxon>
        <taxon>Pseudomonadati</taxon>
        <taxon>Thermomicrobiota</taxon>
        <taxon>Thermomicrobia</taxon>
        <taxon>Thermomicrobia incertae sedis</taxon>
        <taxon>Thermorudis</taxon>
    </lineage>
</organism>